<keyword evidence="2 8" id="KW-1003">Cell membrane</keyword>
<evidence type="ECO:0000256" key="4">
    <source>
        <dbReference type="ARBA" id="ARBA00022989"/>
    </source>
</evidence>
<accession>A0AAJ7N6L4</accession>
<name>A0AAJ7N6L4_9HYME</name>
<keyword evidence="4 8" id="KW-1133">Transmembrane helix</keyword>
<feature type="transmembrane region" description="Helical" evidence="8">
    <location>
        <begin position="73"/>
        <end position="95"/>
    </location>
</feature>
<keyword evidence="9" id="KW-1185">Reference proteome</keyword>
<evidence type="ECO:0000256" key="1">
    <source>
        <dbReference type="ARBA" id="ARBA00004651"/>
    </source>
</evidence>
<evidence type="ECO:0000256" key="3">
    <source>
        <dbReference type="ARBA" id="ARBA00022692"/>
    </source>
</evidence>
<proteinExistence type="inferred from homology"/>
<comment type="function">
    <text evidence="8">Gustatory receptor which mediates acceptance or avoidance behavior, depending on its substrates.</text>
</comment>
<keyword evidence="6 8" id="KW-0675">Receptor</keyword>
<dbReference type="GO" id="GO:0007165">
    <property type="term" value="P:signal transduction"/>
    <property type="evidence" value="ECO:0007669"/>
    <property type="project" value="UniProtKB-KW"/>
</dbReference>
<evidence type="ECO:0000256" key="2">
    <source>
        <dbReference type="ARBA" id="ARBA00022475"/>
    </source>
</evidence>
<evidence type="ECO:0000256" key="6">
    <source>
        <dbReference type="ARBA" id="ARBA00023170"/>
    </source>
</evidence>
<organism evidence="9 10">
    <name type="scientific">Ceratina calcarata</name>
    <dbReference type="NCBI Taxonomy" id="156304"/>
    <lineage>
        <taxon>Eukaryota</taxon>
        <taxon>Metazoa</taxon>
        <taxon>Ecdysozoa</taxon>
        <taxon>Arthropoda</taxon>
        <taxon>Hexapoda</taxon>
        <taxon>Insecta</taxon>
        <taxon>Pterygota</taxon>
        <taxon>Neoptera</taxon>
        <taxon>Endopterygota</taxon>
        <taxon>Hymenoptera</taxon>
        <taxon>Apocrita</taxon>
        <taxon>Aculeata</taxon>
        <taxon>Apoidea</taxon>
        <taxon>Anthophila</taxon>
        <taxon>Apidae</taxon>
        <taxon>Ceratina</taxon>
        <taxon>Zadontomerus</taxon>
    </lineage>
</organism>
<dbReference type="GO" id="GO:0030424">
    <property type="term" value="C:axon"/>
    <property type="evidence" value="ECO:0007669"/>
    <property type="project" value="TreeGrafter"/>
</dbReference>
<feature type="transmembrane region" description="Helical" evidence="8">
    <location>
        <begin position="165"/>
        <end position="185"/>
    </location>
</feature>
<dbReference type="Pfam" id="PF08395">
    <property type="entry name" value="7tm_7"/>
    <property type="match status" value="1"/>
</dbReference>
<dbReference type="AlphaFoldDB" id="A0AAJ7N6L4"/>
<dbReference type="GO" id="GO:0005886">
    <property type="term" value="C:plasma membrane"/>
    <property type="evidence" value="ECO:0007669"/>
    <property type="project" value="UniProtKB-SubCell"/>
</dbReference>
<evidence type="ECO:0000256" key="8">
    <source>
        <dbReference type="RuleBase" id="RU363108"/>
    </source>
</evidence>
<gene>
    <name evidence="10" type="primary">LOC108624995</name>
</gene>
<dbReference type="GO" id="GO:0043025">
    <property type="term" value="C:neuronal cell body"/>
    <property type="evidence" value="ECO:0007669"/>
    <property type="project" value="TreeGrafter"/>
</dbReference>
<evidence type="ECO:0000256" key="5">
    <source>
        <dbReference type="ARBA" id="ARBA00023136"/>
    </source>
</evidence>
<feature type="transmembrane region" description="Helical" evidence="8">
    <location>
        <begin position="287"/>
        <end position="308"/>
    </location>
</feature>
<evidence type="ECO:0000313" key="9">
    <source>
        <dbReference type="Proteomes" id="UP000694925"/>
    </source>
</evidence>
<feature type="transmembrane region" description="Helical" evidence="8">
    <location>
        <begin position="205"/>
        <end position="229"/>
    </location>
</feature>
<dbReference type="GO" id="GO:0050909">
    <property type="term" value="P:sensory perception of taste"/>
    <property type="evidence" value="ECO:0007669"/>
    <property type="project" value="InterPro"/>
</dbReference>
<keyword evidence="3 8" id="KW-0812">Transmembrane</keyword>
<comment type="subcellular location">
    <subcellularLocation>
        <location evidence="1 8">Cell membrane</location>
        <topology evidence="1 8">Multi-pass membrane protein</topology>
    </subcellularLocation>
</comment>
<dbReference type="KEGG" id="ccal:108624995"/>
<comment type="similarity">
    <text evidence="8">Belongs to the insect chemoreceptor superfamily. Gustatory receptor (GR) family.</text>
</comment>
<evidence type="ECO:0000313" key="10">
    <source>
        <dbReference type="RefSeq" id="XP_017880151.1"/>
    </source>
</evidence>
<feature type="transmembrane region" description="Helical" evidence="8">
    <location>
        <begin position="31"/>
        <end position="52"/>
    </location>
</feature>
<sequence length="454" mass="52584">MREYSLPILFSYCTYIRKKAQQSSPLRKMNLCRVICLLFWFYKIVGLGTFSLNKKILEKKEKCSKNVFFFVKSKLGIVYNFLLSCFVIMLYYIVVPFVNDVEYPYKTKFTGTLELSQVLLGCFMTCFILLYFCSNQSAFVRIGNCLILATDTLCRLQQPLSRTNLLCLFIIAYIFNFILLLTLGISEVLTTSAPYLYHVGTITPVAVLSLFFIQYFTVLVIANAIFVAINRIIKQIQRSSIDDFNMKIFYNRRLFVSSSGIQLLVQMRELHDYVCNVSTEISRLYSLPTLIVLCFIFYSFLYNVYYFFGPLIMNASFETVTIINSTIWVVILLYPLTLVTTKVIEITAEVCELEIYLRAEAFKWALITLQIESTGNIVHALLNRVIDRETKAELEQFSLQLLHRKVKFTAYGYFTLDNSLLRAMIGTVATYMVILIQFQMETPPKTRADNCTQQ</sequence>
<dbReference type="RefSeq" id="XP_017880151.1">
    <property type="nucleotide sequence ID" value="XM_018024662.2"/>
</dbReference>
<feature type="transmembrane region" description="Helical" evidence="8">
    <location>
        <begin position="420"/>
        <end position="438"/>
    </location>
</feature>
<dbReference type="GO" id="GO:0007635">
    <property type="term" value="P:chemosensory behavior"/>
    <property type="evidence" value="ECO:0007669"/>
    <property type="project" value="TreeGrafter"/>
</dbReference>
<keyword evidence="5 8" id="KW-0472">Membrane</keyword>
<feature type="transmembrane region" description="Helical" evidence="8">
    <location>
        <begin position="115"/>
        <end position="133"/>
    </location>
</feature>
<reference evidence="10" key="1">
    <citation type="submission" date="2025-08" db="UniProtKB">
        <authorList>
            <consortium name="RefSeq"/>
        </authorList>
    </citation>
    <scope>IDENTIFICATION</scope>
    <source>
        <tissue evidence="10">Whole body</tissue>
    </source>
</reference>
<dbReference type="InterPro" id="IPR013604">
    <property type="entry name" value="7TM_chemorcpt"/>
</dbReference>
<dbReference type="PANTHER" id="PTHR21143">
    <property type="entry name" value="INVERTEBRATE GUSTATORY RECEPTOR"/>
    <property type="match status" value="1"/>
</dbReference>
<dbReference type="GeneID" id="108624995"/>
<keyword evidence="7 8" id="KW-0807">Transducer</keyword>
<dbReference type="GO" id="GO:0030425">
    <property type="term" value="C:dendrite"/>
    <property type="evidence" value="ECO:0007669"/>
    <property type="project" value="TreeGrafter"/>
</dbReference>
<comment type="caution">
    <text evidence="8">Lacks conserved residue(s) required for the propagation of feature annotation.</text>
</comment>
<protein>
    <recommendedName>
        <fullName evidence="8">Gustatory receptor</fullName>
    </recommendedName>
</protein>
<evidence type="ECO:0000256" key="7">
    <source>
        <dbReference type="ARBA" id="ARBA00023224"/>
    </source>
</evidence>
<dbReference type="GO" id="GO:0008049">
    <property type="term" value="P:male courtship behavior"/>
    <property type="evidence" value="ECO:0007669"/>
    <property type="project" value="TreeGrafter"/>
</dbReference>
<dbReference type="PANTHER" id="PTHR21143:SF134">
    <property type="entry name" value="GUSTATORY RECEPTOR"/>
    <property type="match status" value="1"/>
</dbReference>
<dbReference type="Proteomes" id="UP000694925">
    <property type="component" value="Unplaced"/>
</dbReference>
<feature type="transmembrane region" description="Helical" evidence="8">
    <location>
        <begin position="315"/>
        <end position="334"/>
    </location>
</feature>